<proteinExistence type="predicted"/>
<accession>A0AAD3SI04</accession>
<comment type="caution">
    <text evidence="1">The sequence shown here is derived from an EMBL/GenBank/DDBJ whole genome shotgun (WGS) entry which is preliminary data.</text>
</comment>
<dbReference type="EMBL" id="BSYO01000010">
    <property type="protein sequence ID" value="GMH11019.1"/>
    <property type="molecule type" value="Genomic_DNA"/>
</dbReference>
<sequence>MLTAFSPPLRLAIPPSPCPFSTDPGTRFQPSLSSNSSELRCFHYKIILFLKILLPRGCSMKLEGWRKQCIFTGIASESITYARRMPQLMVKDMMPL</sequence>
<evidence type="ECO:0000313" key="1">
    <source>
        <dbReference type="EMBL" id="GMH11019.1"/>
    </source>
</evidence>
<gene>
    <name evidence="1" type="ORF">Nepgr_012860</name>
</gene>
<dbReference type="Proteomes" id="UP001279734">
    <property type="component" value="Unassembled WGS sequence"/>
</dbReference>
<name>A0AAD3SI04_NEPGR</name>
<organism evidence="1 2">
    <name type="scientific">Nepenthes gracilis</name>
    <name type="common">Slender pitcher plant</name>
    <dbReference type="NCBI Taxonomy" id="150966"/>
    <lineage>
        <taxon>Eukaryota</taxon>
        <taxon>Viridiplantae</taxon>
        <taxon>Streptophyta</taxon>
        <taxon>Embryophyta</taxon>
        <taxon>Tracheophyta</taxon>
        <taxon>Spermatophyta</taxon>
        <taxon>Magnoliopsida</taxon>
        <taxon>eudicotyledons</taxon>
        <taxon>Gunneridae</taxon>
        <taxon>Pentapetalae</taxon>
        <taxon>Caryophyllales</taxon>
        <taxon>Nepenthaceae</taxon>
        <taxon>Nepenthes</taxon>
    </lineage>
</organism>
<evidence type="ECO:0000313" key="2">
    <source>
        <dbReference type="Proteomes" id="UP001279734"/>
    </source>
</evidence>
<protein>
    <submittedName>
        <fullName evidence="1">Uncharacterized protein</fullName>
    </submittedName>
</protein>
<dbReference type="AlphaFoldDB" id="A0AAD3SI04"/>
<reference evidence="1" key="1">
    <citation type="submission" date="2023-05" db="EMBL/GenBank/DDBJ databases">
        <title>Nepenthes gracilis genome sequencing.</title>
        <authorList>
            <person name="Fukushima K."/>
        </authorList>
    </citation>
    <scope>NUCLEOTIDE SEQUENCE</scope>
    <source>
        <strain evidence="1">SING2019-196</strain>
    </source>
</reference>
<keyword evidence="2" id="KW-1185">Reference proteome</keyword>